<evidence type="ECO:0000256" key="1">
    <source>
        <dbReference type="SAM" id="MobiDB-lite"/>
    </source>
</evidence>
<feature type="compositionally biased region" description="Basic and acidic residues" evidence="1">
    <location>
        <begin position="1"/>
        <end position="22"/>
    </location>
</feature>
<protein>
    <submittedName>
        <fullName evidence="2">Uncharacterized protein</fullName>
    </submittedName>
</protein>
<organism evidence="2 3">
    <name type="scientific">Paraburkholderia phenoliruptrix</name>
    <dbReference type="NCBI Taxonomy" id="252970"/>
    <lineage>
        <taxon>Bacteria</taxon>
        <taxon>Pseudomonadati</taxon>
        <taxon>Pseudomonadota</taxon>
        <taxon>Betaproteobacteria</taxon>
        <taxon>Burkholderiales</taxon>
        <taxon>Burkholderiaceae</taxon>
        <taxon>Paraburkholderia</taxon>
    </lineage>
</organism>
<name>A0A6J5K0H4_9BURK</name>
<evidence type="ECO:0000313" key="3">
    <source>
        <dbReference type="Proteomes" id="UP000494102"/>
    </source>
</evidence>
<evidence type="ECO:0000313" key="2">
    <source>
        <dbReference type="EMBL" id="CAB4047551.1"/>
    </source>
</evidence>
<gene>
    <name evidence="2" type="ORF">LMG9964_01184</name>
</gene>
<dbReference type="EMBL" id="CADILN010000001">
    <property type="protein sequence ID" value="CAB4047551.1"/>
    <property type="molecule type" value="Genomic_DNA"/>
</dbReference>
<reference evidence="2 3" key="1">
    <citation type="submission" date="2020-04" db="EMBL/GenBank/DDBJ databases">
        <authorList>
            <person name="De Canck E."/>
        </authorList>
    </citation>
    <scope>NUCLEOTIDE SEQUENCE [LARGE SCALE GENOMIC DNA]</scope>
    <source>
        <strain evidence="2 3">LMG 9964</strain>
    </source>
</reference>
<sequence length="103" mass="11098">MRRDLSTLHGTYERQPDHRDGRSLGFPGEHIMAKLLIKDLADSVELDRAAMAAIVGGARIGARLTSAAPLVPTSARVVEYPPGFPAAHQTIVKVAATRNTRRG</sequence>
<accession>A0A6J5K0H4</accession>
<dbReference type="AlphaFoldDB" id="A0A6J5K0H4"/>
<dbReference type="Proteomes" id="UP000494102">
    <property type="component" value="Unassembled WGS sequence"/>
</dbReference>
<proteinExistence type="predicted"/>
<feature type="region of interest" description="Disordered" evidence="1">
    <location>
        <begin position="1"/>
        <end position="25"/>
    </location>
</feature>